<dbReference type="InterPro" id="IPR039448">
    <property type="entry name" value="Beta_helix"/>
</dbReference>
<feature type="chain" id="PRO_5027820173" description="Right handed beta helix domain-containing protein" evidence="1">
    <location>
        <begin position="22"/>
        <end position="582"/>
    </location>
</feature>
<evidence type="ECO:0000313" key="3">
    <source>
        <dbReference type="EMBL" id="CAA6814322.1"/>
    </source>
</evidence>
<dbReference type="Gene3D" id="2.160.20.10">
    <property type="entry name" value="Single-stranded right-handed beta-helix, Pectin lyase-like"/>
    <property type="match status" value="1"/>
</dbReference>
<keyword evidence="1" id="KW-0732">Signal</keyword>
<organism evidence="3">
    <name type="scientific">uncultured Sulfurovum sp</name>
    <dbReference type="NCBI Taxonomy" id="269237"/>
    <lineage>
        <taxon>Bacteria</taxon>
        <taxon>Pseudomonadati</taxon>
        <taxon>Campylobacterota</taxon>
        <taxon>Epsilonproteobacteria</taxon>
        <taxon>Campylobacterales</taxon>
        <taxon>Sulfurovaceae</taxon>
        <taxon>Sulfurovum</taxon>
        <taxon>environmental samples</taxon>
    </lineage>
</organism>
<sequence length="582" mass="64390">MKKYIKSITALTFLFTSLGHSLTTLQEATCGCDHTISSYTNGSVNGDALNFQPGDTVCLDPSVSYANMRWEDINGTKDDPIIIKNCAGQVYINAHNSLSTKVAYGWRFYESKFFKILGNGDPQYKYGIKVSTPGGFYISMERFTTNFEISNVEVAGIAPVTPPIDPHDKNETNVFGFAGIGIKTQPQCDGLADRDVWTMYDVNIHDNYIHDVGGEGVYIGYGRYDGFNNGNCDGNYTTPHAIRGLQVHSNRVEDVGYDGIQIKNSDTNVAIYNNIIKGYGLRENGQHDEGLLVGDGTEALIYNNWIENGSSIKKGHGVQLNGFGNTHMFNNVVVNLGIDENRTGRTAPFNKKSSLYINNNSPSFSNDKNDTFRIYNNTFIGAQDHSFEAYTPQDIELKNNIFTGYMAQPSISSTTSVLDVSNIYEQNMSLVGFVDLANKDFRLQHNSMAVGTGVDTQLAFDYNRSSRRNNLFDVGAYGHAGTPASDIPTLKIVTPSTHEPIRKKAVFVEVELVNPLNIINKVQKVQYVLNGKVIGTDDLPKVTEHWIGGQKLKPGNNEFYAIGIHDNGQITRSPSINIRVYL</sequence>
<proteinExistence type="predicted"/>
<accession>A0A6S6TG57</accession>
<dbReference type="Gene3D" id="2.60.40.10">
    <property type="entry name" value="Immunoglobulins"/>
    <property type="match status" value="1"/>
</dbReference>
<name>A0A6S6TG57_9BACT</name>
<dbReference type="Pfam" id="PF13229">
    <property type="entry name" value="Beta_helix"/>
    <property type="match status" value="1"/>
</dbReference>
<dbReference type="InterPro" id="IPR006626">
    <property type="entry name" value="PbH1"/>
</dbReference>
<dbReference type="InterPro" id="IPR012334">
    <property type="entry name" value="Pectin_lyas_fold"/>
</dbReference>
<gene>
    <name evidence="3" type="ORF">HELGO_WM41994</name>
</gene>
<evidence type="ECO:0000256" key="1">
    <source>
        <dbReference type="SAM" id="SignalP"/>
    </source>
</evidence>
<feature type="signal peptide" evidence="1">
    <location>
        <begin position="1"/>
        <end position="21"/>
    </location>
</feature>
<dbReference type="SMART" id="SM00710">
    <property type="entry name" value="PbH1"/>
    <property type="match status" value="5"/>
</dbReference>
<evidence type="ECO:0000259" key="2">
    <source>
        <dbReference type="Pfam" id="PF13229"/>
    </source>
</evidence>
<dbReference type="SUPFAM" id="SSF51126">
    <property type="entry name" value="Pectin lyase-like"/>
    <property type="match status" value="1"/>
</dbReference>
<protein>
    <recommendedName>
        <fullName evidence="2">Right handed beta helix domain-containing protein</fullName>
    </recommendedName>
</protein>
<dbReference type="EMBL" id="CACVAZ010000091">
    <property type="protein sequence ID" value="CAA6814322.1"/>
    <property type="molecule type" value="Genomic_DNA"/>
</dbReference>
<dbReference type="InterPro" id="IPR013783">
    <property type="entry name" value="Ig-like_fold"/>
</dbReference>
<feature type="domain" description="Right handed beta helix" evidence="2">
    <location>
        <begin position="200"/>
        <end position="337"/>
    </location>
</feature>
<dbReference type="AlphaFoldDB" id="A0A6S6TG57"/>
<dbReference type="InterPro" id="IPR011050">
    <property type="entry name" value="Pectin_lyase_fold/virulence"/>
</dbReference>
<reference evidence="3" key="1">
    <citation type="submission" date="2020-01" db="EMBL/GenBank/DDBJ databases">
        <authorList>
            <person name="Meier V. D."/>
            <person name="Meier V D."/>
        </authorList>
    </citation>
    <scope>NUCLEOTIDE SEQUENCE</scope>
    <source>
        <strain evidence="3">HLG_WM_MAG_02</strain>
    </source>
</reference>